<dbReference type="InterPro" id="IPR019734">
    <property type="entry name" value="TPR_rpt"/>
</dbReference>
<dbReference type="PROSITE" id="PS50005">
    <property type="entry name" value="TPR"/>
    <property type="match status" value="1"/>
</dbReference>
<feature type="compositionally biased region" description="Acidic residues" evidence="2">
    <location>
        <begin position="19"/>
        <end position="58"/>
    </location>
</feature>
<dbReference type="AlphaFoldDB" id="A0A7T0G373"/>
<evidence type="ECO:0008006" key="5">
    <source>
        <dbReference type="Google" id="ProtNLM"/>
    </source>
</evidence>
<evidence type="ECO:0000313" key="4">
    <source>
        <dbReference type="Proteomes" id="UP000594464"/>
    </source>
</evidence>
<dbReference type="Proteomes" id="UP000594464">
    <property type="component" value="Chromosome"/>
</dbReference>
<reference evidence="4" key="1">
    <citation type="submission" date="2020-02" db="EMBL/GenBank/DDBJ databases">
        <title>Genomic and physiological characterization of two novel Nitrospinaceae genera.</title>
        <authorList>
            <person name="Mueller A.J."/>
            <person name="Jung M.-Y."/>
            <person name="Strachan C.R."/>
            <person name="Herbold C.W."/>
            <person name="Kirkegaard R.H."/>
            <person name="Daims H."/>
        </authorList>
    </citation>
    <scope>NUCLEOTIDE SEQUENCE [LARGE SCALE GENOMIC DNA]</scope>
</reference>
<organism evidence="3 4">
    <name type="scientific">Candidatus Nitrohelix vancouverensis</name>
    <dbReference type="NCBI Taxonomy" id="2705534"/>
    <lineage>
        <taxon>Bacteria</taxon>
        <taxon>Pseudomonadati</taxon>
        <taxon>Nitrospinota/Tectimicrobiota group</taxon>
        <taxon>Nitrospinota</taxon>
        <taxon>Nitrospinia</taxon>
        <taxon>Nitrospinales</taxon>
        <taxon>Nitrospinaceae</taxon>
        <taxon>Candidatus Nitrohelix</taxon>
    </lineage>
</organism>
<proteinExistence type="predicted"/>
<evidence type="ECO:0000313" key="3">
    <source>
        <dbReference type="EMBL" id="QPJ65059.1"/>
    </source>
</evidence>
<evidence type="ECO:0000256" key="2">
    <source>
        <dbReference type="SAM" id="MobiDB-lite"/>
    </source>
</evidence>
<evidence type="ECO:0000256" key="1">
    <source>
        <dbReference type="PROSITE-ProRule" id="PRU00339"/>
    </source>
</evidence>
<dbReference type="Gene3D" id="1.25.40.10">
    <property type="entry name" value="Tetratricopeptide repeat domain"/>
    <property type="match status" value="1"/>
</dbReference>
<name>A0A7T0G373_9BACT</name>
<feature type="compositionally biased region" description="Basic and acidic residues" evidence="2">
    <location>
        <begin position="1"/>
        <end position="18"/>
    </location>
</feature>
<gene>
    <name evidence="3" type="ORF">G3M78_06510</name>
</gene>
<accession>A0A7T0G373</accession>
<feature type="repeat" description="TPR" evidence="1">
    <location>
        <begin position="80"/>
        <end position="113"/>
    </location>
</feature>
<dbReference type="SUPFAM" id="SSF48452">
    <property type="entry name" value="TPR-like"/>
    <property type="match status" value="1"/>
</dbReference>
<dbReference type="EMBL" id="CP048620">
    <property type="protein sequence ID" value="QPJ65059.1"/>
    <property type="molecule type" value="Genomic_DNA"/>
</dbReference>
<dbReference type="InterPro" id="IPR011990">
    <property type="entry name" value="TPR-like_helical_dom_sf"/>
</dbReference>
<sequence>MSEKDKEESEESELHPEPGDESSESEEETSLDATESEEEEGDGDDGDEDDDGEEGEEEDFDLEAQIMVFRHQIEEEPENCVHYYNLGEALMELGDAEGAQQEFELALQFDVNDEFGSIIHYALGELYYSQLMSGIQSKVVISSVGLHSAHKAGATITDVNDADYGGPISEFEKAVELLDKLKADDEIVEYVSKNAPEKIADLYYKWASDLIDKSRQIELYGGEVKDVKHALKLLKKTVVISPNHSQAQLMIKYGKKMLQEGWQAYDEYGFLAKEIPGNG</sequence>
<dbReference type="KEGG" id="nva:G3M78_06510"/>
<protein>
    <recommendedName>
        <fullName evidence="5">Tetratricopeptide repeat protein</fullName>
    </recommendedName>
</protein>
<feature type="region of interest" description="Disordered" evidence="2">
    <location>
        <begin position="1"/>
        <end position="58"/>
    </location>
</feature>
<keyword evidence="1" id="KW-0802">TPR repeat</keyword>